<organism evidence="3">
    <name type="scientific">Scrofimicrobium appendicitidis</name>
    <dbReference type="NCBI Taxonomy" id="3079930"/>
    <lineage>
        <taxon>Bacteria</taxon>
        <taxon>Bacillati</taxon>
        <taxon>Actinomycetota</taxon>
        <taxon>Actinomycetes</taxon>
        <taxon>Actinomycetales</taxon>
        <taxon>Actinomycetaceae</taxon>
        <taxon>Scrofimicrobium</taxon>
    </lineage>
</organism>
<sequence>MISNRKFVTRGLAGLAVAASFALAGCGGGGSSAAGEPVTTDTLVGTWEFQEGKGPSGDLKPLDQPIELVVTEDGAFSTSVGCNQMFTQVEVGDAGKITLGPLAMTQMACEEDLMTLEQNFAGALEKVSEGKLDGDKLVLTGDDTELSFKATTGSSDQSGE</sequence>
<dbReference type="InterPro" id="IPR053147">
    <property type="entry name" value="Hsp_HslJ-like"/>
</dbReference>
<dbReference type="PANTHER" id="PTHR35535">
    <property type="entry name" value="HEAT SHOCK PROTEIN HSLJ"/>
    <property type="match status" value="1"/>
</dbReference>
<feature type="domain" description="DUF306" evidence="2">
    <location>
        <begin position="45"/>
        <end position="144"/>
    </location>
</feature>
<protein>
    <submittedName>
        <fullName evidence="3">META domain-containing protein</fullName>
    </submittedName>
</protein>
<name>A0AAU7V8L4_9ACTO</name>
<evidence type="ECO:0000313" key="3">
    <source>
        <dbReference type="EMBL" id="XBW08349.1"/>
    </source>
</evidence>
<gene>
    <name evidence="3" type="ORF">SAC06_01985</name>
</gene>
<dbReference type="InterPro" id="IPR038670">
    <property type="entry name" value="HslJ-like_sf"/>
</dbReference>
<dbReference type="Gene3D" id="2.40.128.270">
    <property type="match status" value="1"/>
</dbReference>
<dbReference type="RefSeq" id="WP_350258548.1">
    <property type="nucleotide sequence ID" value="NZ_CP138335.1"/>
</dbReference>
<dbReference type="PROSITE" id="PS51257">
    <property type="entry name" value="PROKAR_LIPOPROTEIN"/>
    <property type="match status" value="1"/>
</dbReference>
<dbReference type="KEGG" id="sapp:SAC06_01985"/>
<feature type="signal peptide" evidence="1">
    <location>
        <begin position="1"/>
        <end position="24"/>
    </location>
</feature>
<dbReference type="InterPro" id="IPR005184">
    <property type="entry name" value="DUF306_Meta_HslJ"/>
</dbReference>
<evidence type="ECO:0000259" key="2">
    <source>
        <dbReference type="Pfam" id="PF03724"/>
    </source>
</evidence>
<evidence type="ECO:0000256" key="1">
    <source>
        <dbReference type="SAM" id="SignalP"/>
    </source>
</evidence>
<dbReference type="PANTHER" id="PTHR35535:SF2">
    <property type="entry name" value="DUF306 DOMAIN-CONTAINING PROTEIN"/>
    <property type="match status" value="1"/>
</dbReference>
<dbReference type="EMBL" id="CP138335">
    <property type="protein sequence ID" value="XBW08349.1"/>
    <property type="molecule type" value="Genomic_DNA"/>
</dbReference>
<dbReference type="AlphaFoldDB" id="A0AAU7V8L4"/>
<keyword evidence="1" id="KW-0732">Signal</keyword>
<proteinExistence type="predicted"/>
<dbReference type="Pfam" id="PF03724">
    <property type="entry name" value="META"/>
    <property type="match status" value="1"/>
</dbReference>
<reference evidence="3" key="1">
    <citation type="submission" date="2023-11" db="EMBL/GenBank/DDBJ databases">
        <title>Scrofimicrobium hongkongense sp. nov., isolated from a patient with peritonitis.</title>
        <authorList>
            <person name="Lao H.Y."/>
            <person name="Wong A.Y.P."/>
            <person name="Ng T.L."/>
            <person name="Wong R.Y.L."/>
            <person name="Yau M.C.Y."/>
            <person name="Lam J.Y.W."/>
            <person name="Siu G.K.H."/>
        </authorList>
    </citation>
    <scope>NUCLEOTIDE SEQUENCE</scope>
    <source>
        <strain evidence="3">R131</strain>
    </source>
</reference>
<feature type="chain" id="PRO_5043358342" evidence="1">
    <location>
        <begin position="25"/>
        <end position="160"/>
    </location>
</feature>
<accession>A0AAU7V8L4</accession>